<accession>A0A6N8F9E6</accession>
<comment type="caution">
    <text evidence="2">The sequence shown here is derived from an EMBL/GenBank/DDBJ whole genome shotgun (WGS) entry which is preliminary data.</text>
</comment>
<protein>
    <submittedName>
        <fullName evidence="2">Uncharacterized protein</fullName>
    </submittedName>
</protein>
<evidence type="ECO:0000313" key="3">
    <source>
        <dbReference type="Proteomes" id="UP000439994"/>
    </source>
</evidence>
<feature type="coiled-coil region" evidence="1">
    <location>
        <begin position="4"/>
        <end position="31"/>
    </location>
</feature>
<gene>
    <name evidence="2" type="ORF">GNP35_05975</name>
</gene>
<reference evidence="2 3" key="1">
    <citation type="submission" date="2019-11" db="EMBL/GenBank/DDBJ databases">
        <title>P. haliotis isolates from Z. marina roots.</title>
        <authorList>
            <person name="Cohen M."/>
            <person name="Jospin G."/>
            <person name="Eisen J.A."/>
            <person name="Coil D.A."/>
        </authorList>
    </citation>
    <scope>NUCLEOTIDE SEQUENCE [LARGE SCALE GENOMIC DNA]</scope>
    <source>
        <strain evidence="2 3">UCD-MCMsp1aY</strain>
    </source>
</reference>
<dbReference type="RefSeq" id="WP_155695274.1">
    <property type="nucleotide sequence ID" value="NZ_BAAAFQ010000004.1"/>
</dbReference>
<keyword evidence="3" id="KW-1185">Reference proteome</keyword>
<dbReference type="AlphaFoldDB" id="A0A6N8F9E6"/>
<proteinExistence type="predicted"/>
<evidence type="ECO:0000313" key="2">
    <source>
        <dbReference type="EMBL" id="MUH72069.1"/>
    </source>
</evidence>
<evidence type="ECO:0000256" key="1">
    <source>
        <dbReference type="SAM" id="Coils"/>
    </source>
</evidence>
<dbReference type="OrthoDB" id="6322639at2"/>
<sequence length="108" mass="11810">MKSYTNIEELIELFEAEIAELNSKIKTLKTKPKSLNEEILLKYIETASTGKTKEFVRAKGVQSGSGSMFSSADVSKLVKDGAGDVSEGLLTIARQVGVLTKRKNKSKK</sequence>
<name>A0A6N8F9E6_9GAMM</name>
<dbReference type="EMBL" id="WOCD01000003">
    <property type="protein sequence ID" value="MUH72069.1"/>
    <property type="molecule type" value="Genomic_DNA"/>
</dbReference>
<organism evidence="2 3">
    <name type="scientific">Psychrosphaera haliotis</name>
    <dbReference type="NCBI Taxonomy" id="555083"/>
    <lineage>
        <taxon>Bacteria</taxon>
        <taxon>Pseudomonadati</taxon>
        <taxon>Pseudomonadota</taxon>
        <taxon>Gammaproteobacteria</taxon>
        <taxon>Alteromonadales</taxon>
        <taxon>Pseudoalteromonadaceae</taxon>
        <taxon>Psychrosphaera</taxon>
    </lineage>
</organism>
<dbReference type="Proteomes" id="UP000439994">
    <property type="component" value="Unassembled WGS sequence"/>
</dbReference>
<keyword evidence="1" id="KW-0175">Coiled coil</keyword>